<accession>J4G1A9</accession>
<dbReference type="OrthoDB" id="2803471at2759"/>
<dbReference type="EMBL" id="HE796959">
    <property type="protein sequence ID" value="CCL99983.1"/>
    <property type="molecule type" value="Genomic_DNA"/>
</dbReference>
<dbReference type="InParanoid" id="J4G1A9"/>
<evidence type="ECO:0000256" key="1">
    <source>
        <dbReference type="SAM" id="Phobius"/>
    </source>
</evidence>
<reference evidence="3 4" key="1">
    <citation type="journal article" date="2012" name="Appl. Environ. Microbiol.">
        <title>Short-read sequencing for genomic analysis of the brown rot fungus Fibroporia radiculosa.</title>
        <authorList>
            <person name="Tang J.D."/>
            <person name="Perkins A.D."/>
            <person name="Sonstegard T.S."/>
            <person name="Schroeder S.G."/>
            <person name="Burgess S.C."/>
            <person name="Diehl S.V."/>
        </authorList>
    </citation>
    <scope>NUCLEOTIDE SEQUENCE [LARGE SCALE GENOMIC DNA]</scope>
    <source>
        <strain evidence="3 4">TFFH 294</strain>
    </source>
</reference>
<keyword evidence="1" id="KW-0812">Transmembrane</keyword>
<dbReference type="Pfam" id="PF20151">
    <property type="entry name" value="DUF6533"/>
    <property type="match status" value="1"/>
</dbReference>
<proteinExistence type="predicted"/>
<name>J4G1A9_9APHY</name>
<evidence type="ECO:0000313" key="4">
    <source>
        <dbReference type="Proteomes" id="UP000006352"/>
    </source>
</evidence>
<keyword evidence="1" id="KW-0472">Membrane</keyword>
<feature type="transmembrane region" description="Helical" evidence="1">
    <location>
        <begin position="48"/>
        <end position="70"/>
    </location>
</feature>
<keyword evidence="1" id="KW-1133">Transmembrane helix</keyword>
<keyword evidence="4" id="KW-1185">Reference proteome</keyword>
<sequence>MSLTISERRRLSNFCSLSAFALYYYNFLLTFPDEVRVVWRRRLSVPNVLYILIRYSTLVYVVIIVAYLAVDFGCNTFVGSFAAVRSR</sequence>
<dbReference type="InterPro" id="IPR045340">
    <property type="entry name" value="DUF6533"/>
</dbReference>
<dbReference type="RefSeq" id="XP_012179288.1">
    <property type="nucleotide sequence ID" value="XM_012323898.1"/>
</dbReference>
<evidence type="ECO:0000313" key="3">
    <source>
        <dbReference type="EMBL" id="CCL99983.1"/>
    </source>
</evidence>
<feature type="domain" description="DUF6533" evidence="2">
    <location>
        <begin position="15"/>
        <end position="59"/>
    </location>
</feature>
<protein>
    <recommendedName>
        <fullName evidence="2">DUF6533 domain-containing protein</fullName>
    </recommendedName>
</protein>
<evidence type="ECO:0000259" key="2">
    <source>
        <dbReference type="Pfam" id="PF20151"/>
    </source>
</evidence>
<gene>
    <name evidence="3" type="ORF">FIBRA_02008</name>
</gene>
<dbReference type="AlphaFoldDB" id="J4G1A9"/>
<dbReference type="HOGENOM" id="CLU_2483378_0_0_1"/>
<organism evidence="3 4">
    <name type="scientific">Fibroporia radiculosa</name>
    <dbReference type="NCBI Taxonomy" id="599839"/>
    <lineage>
        <taxon>Eukaryota</taxon>
        <taxon>Fungi</taxon>
        <taxon>Dikarya</taxon>
        <taxon>Basidiomycota</taxon>
        <taxon>Agaricomycotina</taxon>
        <taxon>Agaricomycetes</taxon>
        <taxon>Polyporales</taxon>
        <taxon>Fibroporiaceae</taxon>
        <taxon>Fibroporia</taxon>
    </lineage>
</organism>
<dbReference type="GeneID" id="24094894"/>
<dbReference type="Proteomes" id="UP000006352">
    <property type="component" value="Unassembled WGS sequence"/>
</dbReference>